<keyword evidence="1 3" id="KW-0547">Nucleotide-binding</keyword>
<dbReference type="PROSITE" id="PS50011">
    <property type="entry name" value="PROTEIN_KINASE_DOM"/>
    <property type="match status" value="1"/>
</dbReference>
<dbReference type="eggNOG" id="KOG0032">
    <property type="taxonomic scope" value="Eukaryota"/>
</dbReference>
<reference evidence="6" key="1">
    <citation type="journal article" date="2012" name="PLoS Genet.">
        <title>The genomes of the fungal plant pathogens Cladosporium fulvum and Dothistroma septosporum reveal adaptation to different hosts and lifestyles but also signatures of common ancestry.</title>
        <authorList>
            <person name="de Wit P.J.G.M."/>
            <person name="van der Burgt A."/>
            <person name="Oekmen B."/>
            <person name="Stergiopoulos I."/>
            <person name="Abd-Elsalam K.A."/>
            <person name="Aerts A.L."/>
            <person name="Bahkali A.H."/>
            <person name="Beenen H.G."/>
            <person name="Chettri P."/>
            <person name="Cox M.P."/>
            <person name="Datema E."/>
            <person name="de Vries R.P."/>
            <person name="Dhillon B."/>
            <person name="Ganley A.R."/>
            <person name="Griffiths S.A."/>
            <person name="Guo Y."/>
            <person name="Hamelin R.C."/>
            <person name="Henrissat B."/>
            <person name="Kabir M.S."/>
            <person name="Jashni M.K."/>
            <person name="Kema G."/>
            <person name="Klaubauf S."/>
            <person name="Lapidus A."/>
            <person name="Levasseur A."/>
            <person name="Lindquist E."/>
            <person name="Mehrabi R."/>
            <person name="Ohm R.A."/>
            <person name="Owen T.J."/>
            <person name="Salamov A."/>
            <person name="Schwelm A."/>
            <person name="Schijlen E."/>
            <person name="Sun H."/>
            <person name="van den Burg H.A."/>
            <person name="van Ham R.C.H.J."/>
            <person name="Zhang S."/>
            <person name="Goodwin S.B."/>
            <person name="Grigoriev I.V."/>
            <person name="Collemare J."/>
            <person name="Bradshaw R.E."/>
        </authorList>
    </citation>
    <scope>NUCLEOTIDE SEQUENCE [LARGE SCALE GENOMIC DNA]</scope>
    <source>
        <strain evidence="6">NZE10 / CBS 128990</strain>
    </source>
</reference>
<evidence type="ECO:0000256" key="1">
    <source>
        <dbReference type="ARBA" id="ARBA00022741"/>
    </source>
</evidence>
<feature type="binding site" evidence="3">
    <location>
        <position position="160"/>
    </location>
    <ligand>
        <name>ATP</name>
        <dbReference type="ChEBI" id="CHEBI:30616"/>
    </ligand>
</feature>
<gene>
    <name evidence="5" type="ORF">DOTSEDRAFT_173274</name>
</gene>
<dbReference type="Pfam" id="PF00069">
    <property type="entry name" value="Pkinase"/>
    <property type="match status" value="1"/>
</dbReference>
<dbReference type="Gene3D" id="3.30.200.20">
    <property type="entry name" value="Phosphorylase Kinase, domain 1"/>
    <property type="match status" value="1"/>
</dbReference>
<dbReference type="EMBL" id="KB446540">
    <property type="protein sequence ID" value="EME42827.1"/>
    <property type="molecule type" value="Genomic_DNA"/>
</dbReference>
<dbReference type="Gene3D" id="1.10.510.10">
    <property type="entry name" value="Transferase(Phosphotransferase) domain 1"/>
    <property type="match status" value="1"/>
</dbReference>
<dbReference type="OMA" id="EDQYTIT"/>
<dbReference type="PROSITE" id="PS00107">
    <property type="entry name" value="PROTEIN_KINASE_ATP"/>
    <property type="match status" value="1"/>
</dbReference>
<dbReference type="STRING" id="675120.M2XK09"/>
<organism evidence="5 6">
    <name type="scientific">Dothistroma septosporum (strain NZE10 / CBS 128990)</name>
    <name type="common">Red band needle blight fungus</name>
    <name type="synonym">Mycosphaerella pini</name>
    <dbReference type="NCBI Taxonomy" id="675120"/>
    <lineage>
        <taxon>Eukaryota</taxon>
        <taxon>Fungi</taxon>
        <taxon>Dikarya</taxon>
        <taxon>Ascomycota</taxon>
        <taxon>Pezizomycotina</taxon>
        <taxon>Dothideomycetes</taxon>
        <taxon>Dothideomycetidae</taxon>
        <taxon>Mycosphaerellales</taxon>
        <taxon>Mycosphaerellaceae</taxon>
        <taxon>Dothistroma</taxon>
    </lineage>
</organism>
<evidence type="ECO:0000259" key="4">
    <source>
        <dbReference type="PROSITE" id="PS50011"/>
    </source>
</evidence>
<evidence type="ECO:0000256" key="2">
    <source>
        <dbReference type="ARBA" id="ARBA00022840"/>
    </source>
</evidence>
<dbReference type="InterPro" id="IPR008271">
    <property type="entry name" value="Ser/Thr_kinase_AS"/>
</dbReference>
<dbReference type="SMART" id="SM00220">
    <property type="entry name" value="S_TKc"/>
    <property type="match status" value="1"/>
</dbReference>
<accession>M2XK09</accession>
<dbReference type="PANTHER" id="PTHR24347">
    <property type="entry name" value="SERINE/THREONINE-PROTEIN KINASE"/>
    <property type="match status" value="1"/>
</dbReference>
<dbReference type="InterPro" id="IPR017441">
    <property type="entry name" value="Protein_kinase_ATP_BS"/>
</dbReference>
<name>M2XK09_DOTSN</name>
<dbReference type="GO" id="GO:0004672">
    <property type="term" value="F:protein kinase activity"/>
    <property type="evidence" value="ECO:0007669"/>
    <property type="project" value="InterPro"/>
</dbReference>
<dbReference type="Proteomes" id="UP000016933">
    <property type="component" value="Unassembled WGS sequence"/>
</dbReference>
<dbReference type="AlphaFoldDB" id="M2XK09"/>
<proteinExistence type="predicted"/>
<dbReference type="SUPFAM" id="SSF56112">
    <property type="entry name" value="Protein kinase-like (PK-like)"/>
    <property type="match status" value="1"/>
</dbReference>
<feature type="domain" description="Protein kinase" evidence="4">
    <location>
        <begin position="131"/>
        <end position="416"/>
    </location>
</feature>
<dbReference type="OrthoDB" id="74764at2759"/>
<dbReference type="InterPro" id="IPR011009">
    <property type="entry name" value="Kinase-like_dom_sf"/>
</dbReference>
<keyword evidence="2 3" id="KW-0067">ATP-binding</keyword>
<protein>
    <recommendedName>
        <fullName evidence="4">Protein kinase domain-containing protein</fullName>
    </recommendedName>
</protein>
<reference evidence="5 6" key="2">
    <citation type="journal article" date="2012" name="PLoS Pathog.">
        <title>Diverse lifestyles and strategies of plant pathogenesis encoded in the genomes of eighteen Dothideomycetes fungi.</title>
        <authorList>
            <person name="Ohm R.A."/>
            <person name="Feau N."/>
            <person name="Henrissat B."/>
            <person name="Schoch C.L."/>
            <person name="Horwitz B.A."/>
            <person name="Barry K.W."/>
            <person name="Condon B.J."/>
            <person name="Copeland A.C."/>
            <person name="Dhillon B."/>
            <person name="Glaser F."/>
            <person name="Hesse C.N."/>
            <person name="Kosti I."/>
            <person name="LaButti K."/>
            <person name="Lindquist E.A."/>
            <person name="Lucas S."/>
            <person name="Salamov A.A."/>
            <person name="Bradshaw R.E."/>
            <person name="Ciuffetti L."/>
            <person name="Hamelin R.C."/>
            <person name="Kema G.H.J."/>
            <person name="Lawrence C."/>
            <person name="Scott J.A."/>
            <person name="Spatafora J.W."/>
            <person name="Turgeon B.G."/>
            <person name="de Wit P.J.G.M."/>
            <person name="Zhong S."/>
            <person name="Goodwin S.B."/>
            <person name="Grigoriev I.V."/>
        </authorList>
    </citation>
    <scope>NUCLEOTIDE SEQUENCE [LARGE SCALE GENOMIC DNA]</scope>
    <source>
        <strain evidence="6">NZE10 / CBS 128990</strain>
    </source>
</reference>
<evidence type="ECO:0000313" key="5">
    <source>
        <dbReference type="EMBL" id="EME42827.1"/>
    </source>
</evidence>
<keyword evidence="6" id="KW-1185">Reference proteome</keyword>
<evidence type="ECO:0000313" key="6">
    <source>
        <dbReference type="Proteomes" id="UP000016933"/>
    </source>
</evidence>
<sequence length="570" mass="63913">MHIYPNDEFDVGRPLIQDALKIEDRCLSTHHLNIRCVVYGDDDDSNVAPLVYIRILSGNSARLRKHELHEPDDGIDIGRSSGDILLNFGDSIQLTDQVEMEFCSVEGQMFTPPAVTEVQRAEIRTFRHEYRLTPKVLGVGGYAAVYVAEKADNGQQFACKIVAHPAEKSANAAQQNERRKVAREYTILAKLSHPNIISLEQVFRAPHHDYILQELIAGGDLLSYLERKGHLTEPQGAVIVRQLLEAVKYLHDHQVVHRDIKPENILVTSWRDGARVVLTDFGQARTMDDIEHAAKKAGVFRMQTLVGTVGYTAPEVYAQLRKDLQQNAGYSQAVDIWSVGCVAGTVLTSELTFPDDAELRAGKIDASHFSKHLINIDSGREWRHIGHRAKSFVKSCLATEEGKRLSAAECLNLPWFQHSHYKREFDAAYQRAIADWKPRVQDHDLIRTIDTSELNAEGGGQGKDTRSRFFARSRSCQDGMLARFRPNSLCASPVEVPESPPRHTVVAGEDPQFLNVGDSSLLPRTTHSFDDDDLDDNLDLATQNQARNAAFTEGHRPLQAAAFKRKAVYR</sequence>
<dbReference type="GO" id="GO:0005524">
    <property type="term" value="F:ATP binding"/>
    <property type="evidence" value="ECO:0007669"/>
    <property type="project" value="UniProtKB-UniRule"/>
</dbReference>
<evidence type="ECO:0000256" key="3">
    <source>
        <dbReference type="PROSITE-ProRule" id="PRU10141"/>
    </source>
</evidence>
<dbReference type="HOGENOM" id="CLU_000288_63_0_1"/>
<dbReference type="PROSITE" id="PS00108">
    <property type="entry name" value="PROTEIN_KINASE_ST"/>
    <property type="match status" value="1"/>
</dbReference>
<dbReference type="InterPro" id="IPR000719">
    <property type="entry name" value="Prot_kinase_dom"/>
</dbReference>